<dbReference type="OrthoDB" id="6400902at2"/>
<evidence type="ECO:0000313" key="1">
    <source>
        <dbReference type="EMBL" id="KZS38831.1"/>
    </source>
</evidence>
<reference evidence="1 2" key="1">
    <citation type="submission" date="2016-01" db="EMBL/GenBank/DDBJ databases">
        <title>The draft genome sequence of Aquimarina sp. RZW4-3-2.</title>
        <authorList>
            <person name="Wang Y."/>
        </authorList>
    </citation>
    <scope>NUCLEOTIDE SEQUENCE [LARGE SCALE GENOMIC DNA]</scope>
    <source>
        <strain evidence="1 2">RZW4-3-2</strain>
    </source>
</reference>
<dbReference type="STRING" id="1642818.AWE51_14710"/>
<gene>
    <name evidence="1" type="ORF">AWE51_14710</name>
</gene>
<proteinExistence type="predicted"/>
<dbReference type="EMBL" id="LQRT01000046">
    <property type="protein sequence ID" value="KZS38831.1"/>
    <property type="molecule type" value="Genomic_DNA"/>
</dbReference>
<dbReference type="RefSeq" id="WP_066318632.1">
    <property type="nucleotide sequence ID" value="NZ_LQRT01000046.1"/>
</dbReference>
<keyword evidence="2" id="KW-1185">Reference proteome</keyword>
<dbReference type="Proteomes" id="UP000076715">
    <property type="component" value="Unassembled WGS sequence"/>
</dbReference>
<accession>A0A162XXN5</accession>
<evidence type="ECO:0000313" key="2">
    <source>
        <dbReference type="Proteomes" id="UP000076715"/>
    </source>
</evidence>
<sequence length="376" mass="43180">MINQINIIYWCFLSLVLGGSLFTSKNPSEFLEVPHKIMIKHPGEKKPVQVILFEIQNEAGFPVQYRMDVNSVICLAQVCKVIPVTLYWSNTGQYQRYELQKEATLEKYEADLFETDDYVKLDAILKNDDSPFKDVYIEDIWTVPSTLSEEVDAISGATILELDEKDTVPGAALTCYTLWHWANGNIVSEIKNCTSISVSNEQLEVFISHRDVTYFDIALQALQDRNLYEAIFVDAVMNRILKNEALLDRGFTYLEKAPIKTYLQVASVLFFKGEKLQKLAAMRSLLEVDTKVSVAYLEEWTEVISTLGTFQEVSALLDLIEKKDIDSEEVNTSVTPLLQSEFLIARRAYWFLYKQRLNPSQIKVIKAFQKKYKARL</sequence>
<name>A0A162XXN5_9FLAO</name>
<protein>
    <submittedName>
        <fullName evidence="1">Uncharacterized protein</fullName>
    </submittedName>
</protein>
<dbReference type="AlphaFoldDB" id="A0A162XXN5"/>
<comment type="caution">
    <text evidence="1">The sequence shown here is derived from an EMBL/GenBank/DDBJ whole genome shotgun (WGS) entry which is preliminary data.</text>
</comment>
<organism evidence="1 2">
    <name type="scientific">Aquimarina aggregata</name>
    <dbReference type="NCBI Taxonomy" id="1642818"/>
    <lineage>
        <taxon>Bacteria</taxon>
        <taxon>Pseudomonadati</taxon>
        <taxon>Bacteroidota</taxon>
        <taxon>Flavobacteriia</taxon>
        <taxon>Flavobacteriales</taxon>
        <taxon>Flavobacteriaceae</taxon>
        <taxon>Aquimarina</taxon>
    </lineage>
</organism>